<dbReference type="SUPFAM" id="SSF52540">
    <property type="entry name" value="P-loop containing nucleoside triphosphate hydrolases"/>
    <property type="match status" value="1"/>
</dbReference>
<dbReference type="InterPro" id="IPR027417">
    <property type="entry name" value="P-loop_NTPase"/>
</dbReference>
<dbReference type="Pfam" id="PF00005">
    <property type="entry name" value="ABC_tran"/>
    <property type="match status" value="1"/>
</dbReference>
<evidence type="ECO:0000313" key="5">
    <source>
        <dbReference type="Proteomes" id="UP001596022"/>
    </source>
</evidence>
<dbReference type="InterPro" id="IPR003593">
    <property type="entry name" value="AAA+_ATPase"/>
</dbReference>
<organism evidence="4 5">
    <name type="scientific">Camelliibacillus cellulosilyticus</name>
    <dbReference type="NCBI Taxonomy" id="2174486"/>
    <lineage>
        <taxon>Bacteria</taxon>
        <taxon>Bacillati</taxon>
        <taxon>Bacillota</taxon>
        <taxon>Bacilli</taxon>
        <taxon>Bacillales</taxon>
        <taxon>Sporolactobacillaceae</taxon>
        <taxon>Camelliibacillus</taxon>
    </lineage>
</organism>
<feature type="domain" description="ABC transporter" evidence="3">
    <location>
        <begin position="6"/>
        <end position="229"/>
    </location>
</feature>
<keyword evidence="5" id="KW-1185">Reference proteome</keyword>
<accession>A0ABV9GPD3</accession>
<keyword evidence="1" id="KW-0547">Nucleotide-binding</keyword>
<sequence>MSDAIITCEHVNKNYDDKKALNDLNVSIPEGKIVGILGPNGCGKSTFFRMITGLAQPDSGSISVLGKQPGWKTNADIAYLPDRARWYPNHTVGQAFDWGQKFLPGFDMERAMKLAEFMDMELDMKTSGLSRGQEARLMLILCTCRNVPIIVLDEPFSGIDILSREYIIEGIIDYLSEDEQTIMISTHEIQEVEGLFNYIVLMDRGRVIWNGDVEDLRAEYGSMHAVFRAFYKRSAKR</sequence>
<evidence type="ECO:0000256" key="1">
    <source>
        <dbReference type="ARBA" id="ARBA00022741"/>
    </source>
</evidence>
<dbReference type="Gene3D" id="3.40.50.300">
    <property type="entry name" value="P-loop containing nucleotide triphosphate hydrolases"/>
    <property type="match status" value="1"/>
</dbReference>
<gene>
    <name evidence="4" type="ORF">ACFO4N_14115</name>
</gene>
<reference evidence="5" key="1">
    <citation type="journal article" date="2019" name="Int. J. Syst. Evol. Microbiol.">
        <title>The Global Catalogue of Microorganisms (GCM) 10K type strain sequencing project: providing services to taxonomists for standard genome sequencing and annotation.</title>
        <authorList>
            <consortium name="The Broad Institute Genomics Platform"/>
            <consortium name="The Broad Institute Genome Sequencing Center for Infectious Disease"/>
            <person name="Wu L."/>
            <person name="Ma J."/>
        </authorList>
    </citation>
    <scope>NUCLEOTIDE SEQUENCE [LARGE SCALE GENOMIC DNA]</scope>
    <source>
        <strain evidence="5">CGMCC 1.16306</strain>
    </source>
</reference>
<dbReference type="InterPro" id="IPR003439">
    <property type="entry name" value="ABC_transporter-like_ATP-bd"/>
</dbReference>
<comment type="caution">
    <text evidence="4">The sequence shown here is derived from an EMBL/GenBank/DDBJ whole genome shotgun (WGS) entry which is preliminary data.</text>
</comment>
<dbReference type="EMBL" id="JBHSFW010000012">
    <property type="protein sequence ID" value="MFC4619843.1"/>
    <property type="molecule type" value="Genomic_DNA"/>
</dbReference>
<dbReference type="SMART" id="SM00382">
    <property type="entry name" value="AAA"/>
    <property type="match status" value="1"/>
</dbReference>
<dbReference type="CDD" id="cd03230">
    <property type="entry name" value="ABC_DR_subfamily_A"/>
    <property type="match status" value="1"/>
</dbReference>
<evidence type="ECO:0000259" key="3">
    <source>
        <dbReference type="PROSITE" id="PS50893"/>
    </source>
</evidence>
<name>A0ABV9GPD3_9BACL</name>
<dbReference type="RefSeq" id="WP_376846934.1">
    <property type="nucleotide sequence ID" value="NZ_JBHSFW010000012.1"/>
</dbReference>
<dbReference type="PROSITE" id="PS50893">
    <property type="entry name" value="ABC_TRANSPORTER_2"/>
    <property type="match status" value="1"/>
</dbReference>
<evidence type="ECO:0000313" key="4">
    <source>
        <dbReference type="EMBL" id="MFC4619843.1"/>
    </source>
</evidence>
<proteinExistence type="predicted"/>
<keyword evidence="2 4" id="KW-0067">ATP-binding</keyword>
<dbReference type="PANTHER" id="PTHR43158:SF1">
    <property type="entry name" value="ABC TRANSPORTER, ATP-BINDING PROTEIN"/>
    <property type="match status" value="1"/>
</dbReference>
<dbReference type="GO" id="GO:0005524">
    <property type="term" value="F:ATP binding"/>
    <property type="evidence" value="ECO:0007669"/>
    <property type="project" value="UniProtKB-KW"/>
</dbReference>
<evidence type="ECO:0000256" key="2">
    <source>
        <dbReference type="ARBA" id="ARBA00022840"/>
    </source>
</evidence>
<dbReference type="PANTHER" id="PTHR43158">
    <property type="entry name" value="SKFA PEPTIDE EXPORT ATP-BINDING PROTEIN SKFE"/>
    <property type="match status" value="1"/>
</dbReference>
<dbReference type="Proteomes" id="UP001596022">
    <property type="component" value="Unassembled WGS sequence"/>
</dbReference>
<protein>
    <submittedName>
        <fullName evidence="4">ABC transporter ATP-binding protein</fullName>
    </submittedName>
</protein>